<evidence type="ECO:0000259" key="1">
    <source>
        <dbReference type="PROSITE" id="PS50151"/>
    </source>
</evidence>
<dbReference type="GO" id="GO:0016301">
    <property type="term" value="F:kinase activity"/>
    <property type="evidence" value="ECO:0007669"/>
    <property type="project" value="UniProtKB-KW"/>
</dbReference>
<keyword evidence="3" id="KW-1185">Reference proteome</keyword>
<dbReference type="AlphaFoldDB" id="A0A1M5S090"/>
<dbReference type="PROSITE" id="PS50151">
    <property type="entry name" value="UVR"/>
    <property type="match status" value="1"/>
</dbReference>
<dbReference type="GO" id="GO:0008270">
    <property type="term" value="F:zinc ion binding"/>
    <property type="evidence" value="ECO:0007669"/>
    <property type="project" value="TreeGrafter"/>
</dbReference>
<dbReference type="OrthoDB" id="9788704at2"/>
<reference evidence="2 3" key="1">
    <citation type="submission" date="2016-11" db="EMBL/GenBank/DDBJ databases">
        <authorList>
            <person name="Jaros S."/>
            <person name="Januszkiewicz K."/>
            <person name="Wedrychowicz H."/>
        </authorList>
    </citation>
    <scope>NUCLEOTIDE SEQUENCE [LARGE SCALE GENOMIC DNA]</scope>
    <source>
        <strain evidence="2 3">DSM 21120</strain>
    </source>
</reference>
<dbReference type="InterPro" id="IPR025542">
    <property type="entry name" value="YacH"/>
</dbReference>
<evidence type="ECO:0000313" key="3">
    <source>
        <dbReference type="Proteomes" id="UP000184032"/>
    </source>
</evidence>
<feature type="domain" description="UVR" evidence="1">
    <location>
        <begin position="130"/>
        <end position="165"/>
    </location>
</feature>
<dbReference type="Pfam" id="PF02151">
    <property type="entry name" value="UVR"/>
    <property type="match status" value="1"/>
</dbReference>
<organism evidence="2 3">
    <name type="scientific">Anaerosphaera aminiphila DSM 21120</name>
    <dbReference type="NCBI Taxonomy" id="1120995"/>
    <lineage>
        <taxon>Bacteria</taxon>
        <taxon>Bacillati</taxon>
        <taxon>Bacillota</taxon>
        <taxon>Tissierellia</taxon>
        <taxon>Tissierellales</taxon>
        <taxon>Peptoniphilaceae</taxon>
        <taxon>Anaerosphaera</taxon>
    </lineage>
</organism>
<dbReference type="SUPFAM" id="SSF46600">
    <property type="entry name" value="C-terminal UvrC-binding domain of UvrB"/>
    <property type="match status" value="1"/>
</dbReference>
<dbReference type="InterPro" id="IPR001943">
    <property type="entry name" value="UVR_dom"/>
</dbReference>
<dbReference type="PANTHER" id="PTHR38430">
    <property type="entry name" value="PROTEIN-ARGININE KINASE ACTIVATOR PROTEIN"/>
    <property type="match status" value="1"/>
</dbReference>
<dbReference type="GO" id="GO:1990170">
    <property type="term" value="P:stress response to cadmium ion"/>
    <property type="evidence" value="ECO:0007669"/>
    <property type="project" value="TreeGrafter"/>
</dbReference>
<proteinExistence type="predicted"/>
<protein>
    <submittedName>
        <fullName evidence="2">Protein-arginine kinase activator protein McsA</fullName>
    </submittedName>
</protein>
<evidence type="ECO:0000313" key="2">
    <source>
        <dbReference type="EMBL" id="SHH31728.1"/>
    </source>
</evidence>
<dbReference type="RefSeq" id="WP_073184450.1">
    <property type="nucleotide sequence ID" value="NZ_FQXI01000006.1"/>
</dbReference>
<dbReference type="EMBL" id="FQXI01000006">
    <property type="protein sequence ID" value="SHH31728.1"/>
    <property type="molecule type" value="Genomic_DNA"/>
</dbReference>
<dbReference type="STRING" id="1120995.SAMN02745245_01063"/>
<dbReference type="GO" id="GO:1990169">
    <property type="term" value="P:stress response to copper ion"/>
    <property type="evidence" value="ECO:0007669"/>
    <property type="project" value="TreeGrafter"/>
</dbReference>
<dbReference type="Proteomes" id="UP000184032">
    <property type="component" value="Unassembled WGS sequence"/>
</dbReference>
<gene>
    <name evidence="2" type="ORF">SAMN02745245_01063</name>
</gene>
<keyword evidence="2" id="KW-0418">Kinase</keyword>
<dbReference type="PIRSF" id="PIRSF015034">
    <property type="entry name" value="YacH"/>
    <property type="match status" value="1"/>
</dbReference>
<keyword evidence="2" id="KW-0808">Transferase</keyword>
<dbReference type="GO" id="GO:0046870">
    <property type="term" value="F:cadmium ion binding"/>
    <property type="evidence" value="ECO:0007669"/>
    <property type="project" value="TreeGrafter"/>
</dbReference>
<dbReference type="GO" id="GO:0050897">
    <property type="term" value="F:cobalt ion binding"/>
    <property type="evidence" value="ECO:0007669"/>
    <property type="project" value="TreeGrafter"/>
</dbReference>
<sequence>MICDNCGKREAIIAYTKMQGNSIEEVHLCAQCAEEKMKKDLAFNNAVSGKMENFLKDLFKLTGKFNNNIPNKKCSHCGTTFEDLGKNQVGCEYCYDEFKEEIESMLLNFKSSSKHKGKIPKSAGKEPVYKREENELRDKLSVAVELEEYEEAAVLRDKLKQLRDEK</sequence>
<dbReference type="GO" id="GO:0005507">
    <property type="term" value="F:copper ion binding"/>
    <property type="evidence" value="ECO:0007669"/>
    <property type="project" value="TreeGrafter"/>
</dbReference>
<dbReference type="PANTHER" id="PTHR38430:SF1">
    <property type="entry name" value="PROTEIN-ARGININE KINASE ACTIVATOR PROTEIN"/>
    <property type="match status" value="1"/>
</dbReference>
<dbReference type="InterPro" id="IPR036876">
    <property type="entry name" value="UVR_dom_sf"/>
</dbReference>
<accession>A0A1M5S090</accession>
<name>A0A1M5S090_9FIRM</name>